<dbReference type="STRING" id="686624.SAMN04488242_0530"/>
<feature type="signal peptide" evidence="4">
    <location>
        <begin position="1"/>
        <end position="24"/>
    </location>
</feature>
<keyword evidence="2" id="KW-0813">Transport</keyword>
<dbReference type="OrthoDB" id="6416561at2"/>
<evidence type="ECO:0000256" key="4">
    <source>
        <dbReference type="SAM" id="SignalP"/>
    </source>
</evidence>
<sequence>MRTGQKLAAAALISALALTACARAGEGGGSGDGDGPAQVTLWTHSAGNPAELEVYNQIISDFNGSQDDYEVVSESFPQGAYNDAIVAAAASGDLPCLLDMDGPIVPNWAWAGYIQPLGISTDVTDALLPTAVGVWEDEIYSAGYWDAALAIFARKSVLEENGIRLATVDQPWTKDEFDAALRTLKSAGYATPLDIGAEDSGEWWPYAYSPMLQSFGGDLIDRDTYLTADGALNSPEAVAWGEWFQGLFAEGLASNTGTIGNEEFNRDEVGLSYTGVWNALGSLEAVGDDLAILPPPDFGQGPKIGGGSWQWGISSSCSGEALDGARAYLEFSFKPEYVATFADKQIVIPATEEGTELSEYFGEDGVLRPFTELTQFAVLRPETPAYAVISTTFQTAAMDIMNGADVKATLDQAVKDIDADIENNDGYGF</sequence>
<dbReference type="GO" id="GO:0055052">
    <property type="term" value="C:ATP-binding cassette (ABC) transporter complex, substrate-binding subunit-containing"/>
    <property type="evidence" value="ECO:0007669"/>
    <property type="project" value="TreeGrafter"/>
</dbReference>
<proteinExistence type="inferred from homology"/>
<dbReference type="SUPFAM" id="SSF53850">
    <property type="entry name" value="Periplasmic binding protein-like II"/>
    <property type="match status" value="1"/>
</dbReference>
<protein>
    <submittedName>
        <fullName evidence="5">Carbohydrate ABC transporter substrate-binding protein, CUT1 family (TC 3.A.1.1.-)</fullName>
    </submittedName>
</protein>
<keyword evidence="3 4" id="KW-0732">Signal</keyword>
<dbReference type="Pfam" id="PF13416">
    <property type="entry name" value="SBP_bac_8"/>
    <property type="match status" value="1"/>
</dbReference>
<dbReference type="EMBL" id="FNGP01000001">
    <property type="protein sequence ID" value="SDL16506.1"/>
    <property type="molecule type" value="Genomic_DNA"/>
</dbReference>
<dbReference type="GO" id="GO:0015768">
    <property type="term" value="P:maltose transport"/>
    <property type="evidence" value="ECO:0007669"/>
    <property type="project" value="TreeGrafter"/>
</dbReference>
<comment type="similarity">
    <text evidence="1">Belongs to the bacterial solute-binding protein 1 family.</text>
</comment>
<dbReference type="GO" id="GO:1901982">
    <property type="term" value="F:maltose binding"/>
    <property type="evidence" value="ECO:0007669"/>
    <property type="project" value="TreeGrafter"/>
</dbReference>
<accession>A0A1G9HUL6</accession>
<reference evidence="5 6" key="1">
    <citation type="submission" date="2016-10" db="EMBL/GenBank/DDBJ databases">
        <authorList>
            <person name="de Groot N.N."/>
        </authorList>
    </citation>
    <scope>NUCLEOTIDE SEQUENCE [LARGE SCALE GENOMIC DNA]</scope>
    <source>
        <strain evidence="5 6">CGMCC 1.9159</strain>
    </source>
</reference>
<dbReference type="AlphaFoldDB" id="A0A1G9HUL6"/>
<dbReference type="GO" id="GO:0042956">
    <property type="term" value="P:maltodextrin transmembrane transport"/>
    <property type="evidence" value="ECO:0007669"/>
    <property type="project" value="TreeGrafter"/>
</dbReference>
<gene>
    <name evidence="5" type="ORF">SAMN04488242_0530</name>
</gene>
<evidence type="ECO:0000313" key="5">
    <source>
        <dbReference type="EMBL" id="SDL16506.1"/>
    </source>
</evidence>
<name>A0A1G9HUL6_9ACTN</name>
<feature type="chain" id="PRO_5011615269" evidence="4">
    <location>
        <begin position="25"/>
        <end position="429"/>
    </location>
</feature>
<dbReference type="InterPro" id="IPR006059">
    <property type="entry name" value="SBP"/>
</dbReference>
<evidence type="ECO:0000256" key="1">
    <source>
        <dbReference type="ARBA" id="ARBA00008520"/>
    </source>
</evidence>
<dbReference type="PROSITE" id="PS51257">
    <property type="entry name" value="PROKAR_LIPOPROTEIN"/>
    <property type="match status" value="1"/>
</dbReference>
<evidence type="ECO:0000256" key="2">
    <source>
        <dbReference type="ARBA" id="ARBA00022448"/>
    </source>
</evidence>
<organism evidence="5 6">
    <name type="scientific">Tessaracoccus oleiagri</name>
    <dbReference type="NCBI Taxonomy" id="686624"/>
    <lineage>
        <taxon>Bacteria</taxon>
        <taxon>Bacillati</taxon>
        <taxon>Actinomycetota</taxon>
        <taxon>Actinomycetes</taxon>
        <taxon>Propionibacteriales</taxon>
        <taxon>Propionibacteriaceae</taxon>
        <taxon>Tessaracoccus</taxon>
    </lineage>
</organism>
<dbReference type="PANTHER" id="PTHR30061:SF50">
    <property type="entry name" value="MALTOSE_MALTODEXTRIN-BINDING PERIPLASMIC PROTEIN"/>
    <property type="match status" value="1"/>
</dbReference>
<dbReference type="Gene3D" id="3.40.190.10">
    <property type="entry name" value="Periplasmic binding protein-like II"/>
    <property type="match status" value="1"/>
</dbReference>
<dbReference type="RefSeq" id="WP_093248680.1">
    <property type="nucleotide sequence ID" value="NZ_FNGP01000001.1"/>
</dbReference>
<evidence type="ECO:0000313" key="6">
    <source>
        <dbReference type="Proteomes" id="UP000199475"/>
    </source>
</evidence>
<keyword evidence="6" id="KW-1185">Reference proteome</keyword>
<evidence type="ECO:0000256" key="3">
    <source>
        <dbReference type="ARBA" id="ARBA00022729"/>
    </source>
</evidence>
<dbReference type="PANTHER" id="PTHR30061">
    <property type="entry name" value="MALTOSE-BINDING PERIPLASMIC PROTEIN"/>
    <property type="match status" value="1"/>
</dbReference>
<dbReference type="Proteomes" id="UP000199475">
    <property type="component" value="Unassembled WGS sequence"/>
</dbReference>